<dbReference type="Gene3D" id="1.25.10.10">
    <property type="entry name" value="Leucine-rich Repeat Variant"/>
    <property type="match status" value="1"/>
</dbReference>
<proteinExistence type="predicted"/>
<dbReference type="SUPFAM" id="SSF48371">
    <property type="entry name" value="ARM repeat"/>
    <property type="match status" value="1"/>
</dbReference>
<dbReference type="InterPro" id="IPR011989">
    <property type="entry name" value="ARM-like"/>
</dbReference>
<evidence type="ECO:0000256" key="1">
    <source>
        <dbReference type="SAM" id="MobiDB-lite"/>
    </source>
</evidence>
<evidence type="ECO:0000313" key="3">
    <source>
        <dbReference type="Proteomes" id="UP000699462"/>
    </source>
</evidence>
<protein>
    <submittedName>
        <fullName evidence="2">Armadillo type fold</fullName>
    </submittedName>
</protein>
<dbReference type="PANTHER" id="PTHR34258:SF1">
    <property type="entry name" value="ARMADILLO-LIKE HELICAL DOMAIN CONTAINING PROTEIN 1"/>
    <property type="match status" value="1"/>
</dbReference>
<dbReference type="OrthoDB" id="278163at2759"/>
<dbReference type="AlphaFoldDB" id="A0A8T0DN36"/>
<comment type="caution">
    <text evidence="2">The sequence shown here is derived from an EMBL/GenBank/DDBJ whole genome shotgun (WGS) entry which is preliminary data.</text>
</comment>
<organism evidence="2 3">
    <name type="scientific">Paragonimus westermani</name>
    <dbReference type="NCBI Taxonomy" id="34504"/>
    <lineage>
        <taxon>Eukaryota</taxon>
        <taxon>Metazoa</taxon>
        <taxon>Spiralia</taxon>
        <taxon>Lophotrochozoa</taxon>
        <taxon>Platyhelminthes</taxon>
        <taxon>Trematoda</taxon>
        <taxon>Digenea</taxon>
        <taxon>Plagiorchiida</taxon>
        <taxon>Troglotremata</taxon>
        <taxon>Troglotrematidae</taxon>
        <taxon>Paragonimus</taxon>
    </lineage>
</organism>
<accession>A0A8T0DN36</accession>
<feature type="region of interest" description="Disordered" evidence="1">
    <location>
        <begin position="283"/>
        <end position="320"/>
    </location>
</feature>
<evidence type="ECO:0000313" key="2">
    <source>
        <dbReference type="EMBL" id="KAF8568137.1"/>
    </source>
</evidence>
<dbReference type="Proteomes" id="UP000699462">
    <property type="component" value="Unassembled WGS sequence"/>
</dbReference>
<keyword evidence="3" id="KW-1185">Reference proteome</keyword>
<dbReference type="InterPro" id="IPR041090">
    <property type="entry name" value="DUF5578"/>
</dbReference>
<sequence length="497" mass="55429">MASAKQDSATYTMACLLREWDRAPREKRRQFLQDFVSQHRDRSGPELESELAQMASLFLARICVWIKLTYMSGTCLTEQLQALHIFLSASCSHSYLLEFLEHGGLLCLQELCVSPQGKEVDKRWALKVLSCVANAGTRYKETICECYGIRAVAECMAKSTSEETQEAARNLLEILAEGNPRFADQVYKGLIGVLPCHSPKAQQLALQTIRVLQATRETANRALIDRIIYLLESLHLEVQSAVIELVRDLMHFDIADDILLALVTLLRPQREIQLGRLFTEATSGSDISSGLSDGEGSEDSNVIGTKSQAPRKPTTSDRKPKLVLKGEKYSGQKRVTRDTRLKSACSMASVGSALVDVSKTTLPRKMNKARRRHFDSPDVQPLPVFVQQASAAKCLRILAQDSTLLTKKILKLGALSSLLYAMGNLEYPDSQRQASLTLEYLRQTYPLIDQVVREAVGPSLHEEFTKHPDSHYLQLSPLQADVLVSNKVSYMGEGIEE</sequence>
<gene>
    <name evidence="2" type="ORF">P879_01526</name>
</gene>
<dbReference type="InterPro" id="IPR016024">
    <property type="entry name" value="ARM-type_fold"/>
</dbReference>
<dbReference type="Pfam" id="PF17741">
    <property type="entry name" value="DUF5578"/>
    <property type="match status" value="1"/>
</dbReference>
<name>A0A8T0DN36_9TREM</name>
<reference evidence="2 3" key="1">
    <citation type="submission" date="2019-07" db="EMBL/GenBank/DDBJ databases">
        <title>Annotation for the trematode Paragonimus westermani.</title>
        <authorList>
            <person name="Choi Y.-J."/>
        </authorList>
    </citation>
    <scope>NUCLEOTIDE SEQUENCE [LARGE SCALE GENOMIC DNA]</scope>
    <source>
        <strain evidence="2">180907_Pwestermani</strain>
    </source>
</reference>
<feature type="compositionally biased region" description="Low complexity" evidence="1">
    <location>
        <begin position="283"/>
        <end position="294"/>
    </location>
</feature>
<dbReference type="PANTHER" id="PTHR34258">
    <property type="entry name" value="ARMADILLO-LIKE HELICAL DOMAIN CONTAINING PROTEIN 1"/>
    <property type="match status" value="1"/>
</dbReference>
<dbReference type="EMBL" id="JTDF01003076">
    <property type="protein sequence ID" value="KAF8568137.1"/>
    <property type="molecule type" value="Genomic_DNA"/>
</dbReference>